<name>A0AA96EPI8_9VIRU</name>
<proteinExistence type="predicted"/>
<reference evidence="1" key="1">
    <citation type="submission" date="2023-07" db="EMBL/GenBank/DDBJ databases">
        <authorList>
            <person name="Xia Y."/>
        </authorList>
    </citation>
    <scope>NUCLEOTIDE SEQUENCE</scope>
    <source>
        <strain evidence="1">F</strain>
    </source>
</reference>
<accession>A0AA96EPI8</accession>
<gene>
    <name evidence="1" type="ORF">MarFTMF_407</name>
</gene>
<sequence length="148" mass="16963">MSFQCSAEDNGDGSVNLIFRYDERRAMFWINCCFVDRVDLCKNVRELLSGAKEAKHGEFVDVYLKDGGLSFSYFCGEVTIMHEDFGARTQKQCHMRVPFDACVEDLEALCEELEEYLGLPSPPRKQHEVIVEETVKEVVSEECFSVEI</sequence>
<dbReference type="EMBL" id="OR343188">
    <property type="protein sequence ID" value="WNL49923.1"/>
    <property type="molecule type" value="Genomic_DNA"/>
</dbReference>
<protein>
    <submittedName>
        <fullName evidence="1">Uncharacterized protein</fullName>
    </submittedName>
</protein>
<evidence type="ECO:0000313" key="1">
    <source>
        <dbReference type="EMBL" id="WNL49923.1"/>
    </source>
</evidence>
<organism evidence="1">
    <name type="scientific">Marseillevirus sp</name>
    <dbReference type="NCBI Taxonomy" id="2809551"/>
    <lineage>
        <taxon>Viruses</taxon>
        <taxon>Varidnaviria</taxon>
        <taxon>Bamfordvirae</taxon>
        <taxon>Nucleocytoviricota</taxon>
        <taxon>Megaviricetes</taxon>
        <taxon>Pimascovirales</taxon>
        <taxon>Pimascovirales incertae sedis</taxon>
        <taxon>Marseilleviridae</taxon>
        <taxon>Marseillevirus</taxon>
    </lineage>
</organism>